<feature type="transmembrane region" description="Helical" evidence="1">
    <location>
        <begin position="133"/>
        <end position="152"/>
    </location>
</feature>
<keyword evidence="3" id="KW-1185">Reference proteome</keyword>
<evidence type="ECO:0000313" key="3">
    <source>
        <dbReference type="Proteomes" id="UP000295030"/>
    </source>
</evidence>
<dbReference type="OrthoDB" id="960912at2"/>
<feature type="transmembrane region" description="Helical" evidence="1">
    <location>
        <begin position="46"/>
        <end position="66"/>
    </location>
</feature>
<dbReference type="Proteomes" id="UP000295030">
    <property type="component" value="Unassembled WGS sequence"/>
</dbReference>
<keyword evidence="1" id="KW-1133">Transmembrane helix</keyword>
<accession>A0A4R1IDQ2</accession>
<proteinExistence type="predicted"/>
<keyword evidence="1" id="KW-0472">Membrane</keyword>
<dbReference type="Pfam" id="PF03729">
    <property type="entry name" value="DUF308"/>
    <property type="match status" value="1"/>
</dbReference>
<sequence length="196" mass="21071">MVTQTVQHQPAQSASGWLKRYYFTRFAFSTAWVLIAISVATSNPSLAAVMLVAYPAWDAIANFIDAQRSGGLRRNKSQLLNFIFSSLTAIAVAIALGSSLNSVLVVFGIWAGFSGIFQLATAIGRWKSFGAQWAMILSGAQSALAGVFMIFMARGPDPVGIANIAPYAAFGAFYFAISAIWLTISDARKDRLRTAS</sequence>
<dbReference type="InterPro" id="IPR005325">
    <property type="entry name" value="DUF308_memb"/>
</dbReference>
<organism evidence="2 3">
    <name type="scientific">Ancylobacter aquaticus</name>
    <dbReference type="NCBI Taxonomy" id="100"/>
    <lineage>
        <taxon>Bacteria</taxon>
        <taxon>Pseudomonadati</taxon>
        <taxon>Pseudomonadota</taxon>
        <taxon>Alphaproteobacteria</taxon>
        <taxon>Hyphomicrobiales</taxon>
        <taxon>Xanthobacteraceae</taxon>
        <taxon>Ancylobacter</taxon>
    </lineage>
</organism>
<feature type="transmembrane region" description="Helical" evidence="1">
    <location>
        <begin position="78"/>
        <end position="97"/>
    </location>
</feature>
<comment type="caution">
    <text evidence="2">The sequence shown here is derived from an EMBL/GenBank/DDBJ whole genome shotgun (WGS) entry which is preliminary data.</text>
</comment>
<feature type="transmembrane region" description="Helical" evidence="1">
    <location>
        <begin position="103"/>
        <end position="121"/>
    </location>
</feature>
<protein>
    <recommendedName>
        <fullName evidence="4">DUF308 domain-containing protein</fullName>
    </recommendedName>
</protein>
<reference evidence="2 3" key="1">
    <citation type="submission" date="2019-03" db="EMBL/GenBank/DDBJ databases">
        <title>Genomic Encyclopedia of Type Strains, Phase IV (KMG-IV): sequencing the most valuable type-strain genomes for metagenomic binning, comparative biology and taxonomic classification.</title>
        <authorList>
            <person name="Goeker M."/>
        </authorList>
    </citation>
    <scope>NUCLEOTIDE SEQUENCE [LARGE SCALE GENOMIC DNA]</scope>
    <source>
        <strain evidence="2 3">DSM 101</strain>
    </source>
</reference>
<keyword evidence="1" id="KW-0812">Transmembrane</keyword>
<dbReference type="RefSeq" id="WP_131835954.1">
    <property type="nucleotide sequence ID" value="NZ_SMFY01000002.1"/>
</dbReference>
<evidence type="ECO:0008006" key="4">
    <source>
        <dbReference type="Google" id="ProtNLM"/>
    </source>
</evidence>
<dbReference type="EMBL" id="SMFY01000002">
    <property type="protein sequence ID" value="TCK28852.1"/>
    <property type="molecule type" value="Genomic_DNA"/>
</dbReference>
<dbReference type="AlphaFoldDB" id="A0A4R1IDQ2"/>
<gene>
    <name evidence="2" type="ORF">EV667_2866</name>
</gene>
<name>A0A4R1IDQ2_ANCAQ</name>
<evidence type="ECO:0000313" key="2">
    <source>
        <dbReference type="EMBL" id="TCK28852.1"/>
    </source>
</evidence>
<evidence type="ECO:0000256" key="1">
    <source>
        <dbReference type="SAM" id="Phobius"/>
    </source>
</evidence>
<feature type="transmembrane region" description="Helical" evidence="1">
    <location>
        <begin position="21"/>
        <end position="40"/>
    </location>
</feature>
<feature type="transmembrane region" description="Helical" evidence="1">
    <location>
        <begin position="164"/>
        <end position="184"/>
    </location>
</feature>